<feature type="region of interest" description="Disordered" evidence="1">
    <location>
        <begin position="1"/>
        <end position="39"/>
    </location>
</feature>
<evidence type="ECO:0000256" key="1">
    <source>
        <dbReference type="SAM" id="MobiDB-lite"/>
    </source>
</evidence>
<proteinExistence type="predicted"/>
<gene>
    <name evidence="2" type="ORF">EV421DRAFT_1908668</name>
</gene>
<reference evidence="2" key="1">
    <citation type="submission" date="2023-06" db="EMBL/GenBank/DDBJ databases">
        <authorList>
            <consortium name="Lawrence Berkeley National Laboratory"/>
            <person name="Ahrendt S."/>
            <person name="Sahu N."/>
            <person name="Indic B."/>
            <person name="Wong-Bajracharya J."/>
            <person name="Merenyi Z."/>
            <person name="Ke H.-M."/>
            <person name="Monk M."/>
            <person name="Kocsube S."/>
            <person name="Drula E."/>
            <person name="Lipzen A."/>
            <person name="Balint B."/>
            <person name="Henrissat B."/>
            <person name="Andreopoulos B."/>
            <person name="Martin F.M."/>
            <person name="Harder C.B."/>
            <person name="Rigling D."/>
            <person name="Ford K.L."/>
            <person name="Foster G.D."/>
            <person name="Pangilinan J."/>
            <person name="Papanicolaou A."/>
            <person name="Barry K."/>
            <person name="LaButti K."/>
            <person name="Viragh M."/>
            <person name="Koriabine M."/>
            <person name="Yan M."/>
            <person name="Riley R."/>
            <person name="Champramary S."/>
            <person name="Plett K.L."/>
            <person name="Tsai I.J."/>
            <person name="Slot J."/>
            <person name="Sipos G."/>
            <person name="Plett J."/>
            <person name="Nagy L.G."/>
            <person name="Grigoriev I.V."/>
        </authorList>
    </citation>
    <scope>NUCLEOTIDE SEQUENCE</scope>
    <source>
        <strain evidence="2">FPL87.14</strain>
    </source>
</reference>
<feature type="compositionally biased region" description="Low complexity" evidence="1">
    <location>
        <begin position="1"/>
        <end position="10"/>
    </location>
</feature>
<organism evidence="2 3">
    <name type="scientific">Armillaria borealis</name>
    <dbReference type="NCBI Taxonomy" id="47425"/>
    <lineage>
        <taxon>Eukaryota</taxon>
        <taxon>Fungi</taxon>
        <taxon>Dikarya</taxon>
        <taxon>Basidiomycota</taxon>
        <taxon>Agaricomycotina</taxon>
        <taxon>Agaricomycetes</taxon>
        <taxon>Agaricomycetidae</taxon>
        <taxon>Agaricales</taxon>
        <taxon>Marasmiineae</taxon>
        <taxon>Physalacriaceae</taxon>
        <taxon>Armillaria</taxon>
    </lineage>
</organism>
<dbReference type="EMBL" id="JAUEPT010000063">
    <property type="protein sequence ID" value="KAK0435374.1"/>
    <property type="molecule type" value="Genomic_DNA"/>
</dbReference>
<evidence type="ECO:0000313" key="2">
    <source>
        <dbReference type="EMBL" id="KAK0435374.1"/>
    </source>
</evidence>
<dbReference type="AlphaFoldDB" id="A0AA39J4C7"/>
<keyword evidence="3" id="KW-1185">Reference proteome</keyword>
<accession>A0AA39J4C7</accession>
<name>A0AA39J4C7_9AGAR</name>
<dbReference type="Proteomes" id="UP001175226">
    <property type="component" value="Unassembled WGS sequence"/>
</dbReference>
<sequence length="293" mass="32518">MSSSSYTPSSDDWNETQSQPKKRFGCSTPSRFQQRAERRQTYLNSIAGRTLQQYYKPGGALDSQTTKTQWENGLWNENTPPRKALVHLQQQDRRSMTLSDSDDKQMAAALRSMSEVNNDFFGKGDLTLVGDITTGVDAGGKDKINVSKAEDITLSAAVDDDIPIASSPPPVLVLSAIQTFEEYNGSKEMIGSFGGAQLPLGWSDTPEIPVAHSPSPVDAVQWNDLTDIEKQIVTAVRSIVEDETAAIRERADNVLEGHWQEVSDLYDSARQQNQYINMLRELLQTCNVDIPEM</sequence>
<comment type="caution">
    <text evidence="2">The sequence shown here is derived from an EMBL/GenBank/DDBJ whole genome shotgun (WGS) entry which is preliminary data.</text>
</comment>
<protein>
    <submittedName>
        <fullName evidence="2">Uncharacterized protein</fullName>
    </submittedName>
</protein>
<evidence type="ECO:0000313" key="3">
    <source>
        <dbReference type="Proteomes" id="UP001175226"/>
    </source>
</evidence>